<keyword evidence="9" id="KW-1185">Reference proteome</keyword>
<dbReference type="PANTHER" id="PTHR30537:SF26">
    <property type="entry name" value="GLYCINE CLEAVAGE SYSTEM TRANSCRIPTIONAL ACTIVATOR"/>
    <property type="match status" value="1"/>
</dbReference>
<keyword evidence="3" id="KW-0238">DNA-binding</keyword>
<keyword evidence="2" id="KW-0805">Transcription regulation</keyword>
<dbReference type="Proteomes" id="UP000424872">
    <property type="component" value="Plasmid pMSR2A"/>
</dbReference>
<dbReference type="InterPro" id="IPR000847">
    <property type="entry name" value="LysR_HTH_N"/>
</dbReference>
<reference evidence="7" key="2">
    <citation type="journal article" date="2020" name="Environ. Microbiol.">
        <title>The extreme plant-growth-promoting properties of Pantoea phytobeneficialis MSR2 revealed by functional and genomic analysis.</title>
        <authorList>
            <person name="Nascimento F.X."/>
            <person name="Hernandez A.G."/>
            <person name="Glick B.R."/>
            <person name="Rossi M.J."/>
        </authorList>
    </citation>
    <scope>NUCLEOTIDE SEQUENCE</scope>
    <source>
        <strain evidence="7">MSR2</strain>
    </source>
</reference>
<geneLocation type="plasmid" evidence="8">
    <name>pmsr2a</name>
</geneLocation>
<dbReference type="SUPFAM" id="SSF46785">
    <property type="entry name" value="Winged helix' DNA-binding domain"/>
    <property type="match status" value="1"/>
</dbReference>
<comment type="similarity">
    <text evidence="1">Belongs to the LysR transcriptional regulatory family.</text>
</comment>
<dbReference type="Gene3D" id="1.10.10.10">
    <property type="entry name" value="Winged helix-like DNA-binding domain superfamily/Winged helix DNA-binding domain"/>
    <property type="match status" value="1"/>
</dbReference>
<feature type="domain" description="HTH lysR-type" evidence="5">
    <location>
        <begin position="4"/>
        <end position="61"/>
    </location>
</feature>
<evidence type="ECO:0000313" key="9">
    <source>
        <dbReference type="Proteomes" id="UP001171299"/>
    </source>
</evidence>
<reference evidence="6" key="3">
    <citation type="submission" date="2023-07" db="EMBL/GenBank/DDBJ databases">
        <title>The extreme plant-growth-promoting properties of Pantoea phytobeneficialis PF55 revealed by functional and genomic analysis.</title>
        <authorList>
            <person name="Nascimento F.X."/>
            <person name="Marcio R.J."/>
        </authorList>
    </citation>
    <scope>NUCLEOTIDE SEQUENCE</scope>
    <source>
        <strain evidence="6">PF55</strain>
    </source>
</reference>
<dbReference type="Pfam" id="PF03466">
    <property type="entry name" value="LysR_substrate"/>
    <property type="match status" value="1"/>
</dbReference>
<dbReference type="PROSITE" id="PS50931">
    <property type="entry name" value="HTH_LYSR"/>
    <property type="match status" value="1"/>
</dbReference>
<keyword evidence="4" id="KW-0804">Transcription</keyword>
<dbReference type="SUPFAM" id="SSF53850">
    <property type="entry name" value="Periplasmic binding protein-like II"/>
    <property type="match status" value="1"/>
</dbReference>
<dbReference type="GO" id="GO:0043565">
    <property type="term" value="F:sequence-specific DNA binding"/>
    <property type="evidence" value="ECO:0007669"/>
    <property type="project" value="TreeGrafter"/>
</dbReference>
<dbReference type="GO" id="GO:0006351">
    <property type="term" value="P:DNA-templated transcription"/>
    <property type="evidence" value="ECO:0007669"/>
    <property type="project" value="TreeGrafter"/>
</dbReference>
<organism evidence="7 8">
    <name type="scientific">Pantoea phytobeneficialis</name>
    <dbReference type="NCBI Taxonomy" id="2052056"/>
    <lineage>
        <taxon>Bacteria</taxon>
        <taxon>Pseudomonadati</taxon>
        <taxon>Pseudomonadota</taxon>
        <taxon>Gammaproteobacteria</taxon>
        <taxon>Enterobacterales</taxon>
        <taxon>Erwiniaceae</taxon>
        <taxon>Pantoea</taxon>
    </lineage>
</organism>
<dbReference type="PANTHER" id="PTHR30537">
    <property type="entry name" value="HTH-TYPE TRANSCRIPTIONAL REGULATOR"/>
    <property type="match status" value="1"/>
</dbReference>
<evidence type="ECO:0000313" key="7">
    <source>
        <dbReference type="EMBL" id="QGR09334.1"/>
    </source>
</evidence>
<dbReference type="EMBL" id="CP024637">
    <property type="protein sequence ID" value="QGR09334.1"/>
    <property type="molecule type" value="Genomic_DNA"/>
</dbReference>
<reference evidence="8" key="1">
    <citation type="submission" date="2017-11" db="EMBL/GenBank/DDBJ databases">
        <title>Genome sequence of Pantoea sp. MSR2.</title>
        <authorList>
            <person name="Nascimento F.X."/>
        </authorList>
    </citation>
    <scope>NUCLEOTIDE SEQUENCE [LARGE SCALE GENOMIC DNA]</scope>
    <source>
        <strain evidence="8">MSR2</strain>
        <plasmid evidence="8">pmsr2a</plasmid>
    </source>
</reference>
<dbReference type="EMBL" id="JAUOOM010000007">
    <property type="protein sequence ID" value="MDO6406809.1"/>
    <property type="molecule type" value="Genomic_DNA"/>
</dbReference>
<dbReference type="InterPro" id="IPR036390">
    <property type="entry name" value="WH_DNA-bd_sf"/>
</dbReference>
<dbReference type="Gene3D" id="3.40.190.10">
    <property type="entry name" value="Periplasmic binding protein-like II"/>
    <property type="match status" value="2"/>
</dbReference>
<geneLocation type="plasmid" evidence="7">
    <name>pMSR2A</name>
</geneLocation>
<dbReference type="AlphaFoldDB" id="A0AAP9HA57"/>
<dbReference type="RefSeq" id="WP_208725947.1">
    <property type="nucleotide sequence ID" value="NZ_CP024637.1"/>
</dbReference>
<dbReference type="InterPro" id="IPR036388">
    <property type="entry name" value="WH-like_DNA-bd_sf"/>
</dbReference>
<dbReference type="KEGG" id="ppho:CTZ24_23095"/>
<sequence length="304" mass="33151">MSLPPLYALRAFACAAQYGSFSQAATVLHVTPGAISRHIRTLETLFGCELFIRRGPKVEVSAAGRVLATQLQSGFDSLERACAAFSQQSKNLRLKAPSTLTMRWLLDVLQAFREKNSTPEVAISSVWMATDSVDFSREPFDCAILLGNGDFGPGTESHLLFKEWLIPVCSPALKPQAQQDLASCELIHPTADRRDWQRWLRGVGLTPGANLWQGKVFDTLEQGNMAAISGHGISVGDLLLSLNALRDGLLTLPFPQAVATGDGYYFVWPANAPFSAARDTLLSWLRDHLPALPTTGIDGLILMK</sequence>
<dbReference type="InterPro" id="IPR005119">
    <property type="entry name" value="LysR_subst-bd"/>
</dbReference>
<evidence type="ECO:0000256" key="2">
    <source>
        <dbReference type="ARBA" id="ARBA00023015"/>
    </source>
</evidence>
<evidence type="ECO:0000256" key="3">
    <source>
        <dbReference type="ARBA" id="ARBA00023125"/>
    </source>
</evidence>
<evidence type="ECO:0000313" key="8">
    <source>
        <dbReference type="Proteomes" id="UP000424872"/>
    </source>
</evidence>
<evidence type="ECO:0000256" key="4">
    <source>
        <dbReference type="ARBA" id="ARBA00023163"/>
    </source>
</evidence>
<dbReference type="Pfam" id="PF00126">
    <property type="entry name" value="HTH_1"/>
    <property type="match status" value="1"/>
</dbReference>
<dbReference type="PRINTS" id="PR00039">
    <property type="entry name" value="HTHLYSR"/>
</dbReference>
<accession>A0AAP9HA57</accession>
<evidence type="ECO:0000313" key="6">
    <source>
        <dbReference type="EMBL" id="MDO6406809.1"/>
    </source>
</evidence>
<dbReference type="Proteomes" id="UP001171299">
    <property type="component" value="Unassembled WGS sequence"/>
</dbReference>
<keyword evidence="7" id="KW-0614">Plasmid</keyword>
<evidence type="ECO:0000256" key="1">
    <source>
        <dbReference type="ARBA" id="ARBA00009437"/>
    </source>
</evidence>
<evidence type="ECO:0000259" key="5">
    <source>
        <dbReference type="PROSITE" id="PS50931"/>
    </source>
</evidence>
<name>A0AAP9HA57_9GAMM</name>
<proteinExistence type="inferred from homology"/>
<gene>
    <name evidence="7" type="ORF">CTZ24_23095</name>
    <name evidence="6" type="ORF">Q3404_09480</name>
</gene>
<protein>
    <submittedName>
        <fullName evidence="7">LysR family transcriptional regulator</fullName>
    </submittedName>
    <submittedName>
        <fullName evidence="6">LysR substrate-binding domain-containing protein</fullName>
    </submittedName>
</protein>
<dbReference type="InterPro" id="IPR058163">
    <property type="entry name" value="LysR-type_TF_proteobact-type"/>
</dbReference>
<dbReference type="GO" id="GO:0003700">
    <property type="term" value="F:DNA-binding transcription factor activity"/>
    <property type="evidence" value="ECO:0007669"/>
    <property type="project" value="InterPro"/>
</dbReference>